<dbReference type="AlphaFoldDB" id="A0A0G1BD45"/>
<gene>
    <name evidence="1" type="ORF">UV05_C0008G0010</name>
</gene>
<dbReference type="EMBL" id="LCCZ01000008">
    <property type="protein sequence ID" value="KKS44281.1"/>
    <property type="molecule type" value="Genomic_DNA"/>
</dbReference>
<sequence>MNAKFRLFVVFVLGSAIFTSLATSSFRPGRAVAFGLMAIVCGIDSVLEKQKNG</sequence>
<evidence type="ECO:0000313" key="1">
    <source>
        <dbReference type="EMBL" id="KKS44281.1"/>
    </source>
</evidence>
<evidence type="ECO:0000313" key="2">
    <source>
        <dbReference type="Proteomes" id="UP000034875"/>
    </source>
</evidence>
<name>A0A0G1BD45_9BACT</name>
<dbReference type="Proteomes" id="UP000034875">
    <property type="component" value="Unassembled WGS sequence"/>
</dbReference>
<organism evidence="1 2">
    <name type="scientific">candidate division CPR1 bacterium GW2011_GWA2_42_17</name>
    <dbReference type="NCBI Taxonomy" id="1618341"/>
    <lineage>
        <taxon>Bacteria</taxon>
        <taxon>candidate division CPR1</taxon>
    </lineage>
</organism>
<proteinExistence type="predicted"/>
<protein>
    <submittedName>
        <fullName evidence="1">Uncharacterized protein</fullName>
    </submittedName>
</protein>
<comment type="caution">
    <text evidence="1">The sequence shown here is derived from an EMBL/GenBank/DDBJ whole genome shotgun (WGS) entry which is preliminary data.</text>
</comment>
<reference evidence="1 2" key="1">
    <citation type="journal article" date="2015" name="Nature">
        <title>rRNA introns, odd ribosomes, and small enigmatic genomes across a large radiation of phyla.</title>
        <authorList>
            <person name="Brown C.T."/>
            <person name="Hug L.A."/>
            <person name="Thomas B.C."/>
            <person name="Sharon I."/>
            <person name="Castelle C.J."/>
            <person name="Singh A."/>
            <person name="Wilkins M.J."/>
            <person name="Williams K.H."/>
            <person name="Banfield J.F."/>
        </authorList>
    </citation>
    <scope>NUCLEOTIDE SEQUENCE [LARGE SCALE GENOMIC DNA]</scope>
</reference>
<accession>A0A0G1BD45</accession>